<accession>A0ACB7XYI5</accession>
<gene>
    <name evidence="1" type="ORF">Vadar_012094</name>
</gene>
<evidence type="ECO:0000313" key="1">
    <source>
        <dbReference type="EMBL" id="KAH7846282.1"/>
    </source>
</evidence>
<evidence type="ECO:0000313" key="2">
    <source>
        <dbReference type="Proteomes" id="UP000828048"/>
    </source>
</evidence>
<dbReference type="EMBL" id="CM037155">
    <property type="protein sequence ID" value="KAH7846282.1"/>
    <property type="molecule type" value="Genomic_DNA"/>
</dbReference>
<reference evidence="1 2" key="1">
    <citation type="journal article" date="2021" name="Hortic Res">
        <title>High-quality reference genome and annotation aids understanding of berry development for evergreen blueberry (Vaccinium darrowii).</title>
        <authorList>
            <person name="Yu J."/>
            <person name="Hulse-Kemp A.M."/>
            <person name="Babiker E."/>
            <person name="Staton M."/>
        </authorList>
    </citation>
    <scope>NUCLEOTIDE SEQUENCE [LARGE SCALE GENOMIC DNA]</scope>
    <source>
        <strain evidence="2">cv. NJ 8807/NJ 8810</strain>
        <tissue evidence="1">Young leaf</tissue>
    </source>
</reference>
<dbReference type="Proteomes" id="UP000828048">
    <property type="component" value="Chromosome 5"/>
</dbReference>
<organism evidence="1 2">
    <name type="scientific">Vaccinium darrowii</name>
    <dbReference type="NCBI Taxonomy" id="229202"/>
    <lineage>
        <taxon>Eukaryota</taxon>
        <taxon>Viridiplantae</taxon>
        <taxon>Streptophyta</taxon>
        <taxon>Embryophyta</taxon>
        <taxon>Tracheophyta</taxon>
        <taxon>Spermatophyta</taxon>
        <taxon>Magnoliopsida</taxon>
        <taxon>eudicotyledons</taxon>
        <taxon>Gunneridae</taxon>
        <taxon>Pentapetalae</taxon>
        <taxon>asterids</taxon>
        <taxon>Ericales</taxon>
        <taxon>Ericaceae</taxon>
        <taxon>Vaccinioideae</taxon>
        <taxon>Vaccinieae</taxon>
        <taxon>Vaccinium</taxon>
    </lineage>
</organism>
<name>A0ACB7XYI5_9ERIC</name>
<protein>
    <submittedName>
        <fullName evidence="1">Uncharacterized protein</fullName>
    </submittedName>
</protein>
<comment type="caution">
    <text evidence="1">The sequence shown here is derived from an EMBL/GenBank/DDBJ whole genome shotgun (WGS) entry which is preliminary data.</text>
</comment>
<keyword evidence="2" id="KW-1185">Reference proteome</keyword>
<proteinExistence type="predicted"/>
<sequence length="304" mass="34225">MVTTTRAGPINGDASGSGDQQQQQQQQQQQPDIMNQFAQLLQNLTATVQLAQPRGPPPRSSIFSEFRRQRPPVFSGEPDPQVANRWIRQIKKMLETMDVRANIDKIALATYQLEGEADHWISNQQKAISGGPIRNNNNKVVVNKKPYDRQLQNRTWGYQNSAGGNQYSQWKSTDQYGNPKVCWGCGQEGHTRPRCPNAGTGYQGPTGYYQQGQGYSQRPQQQQFTQQKLNQPPPAKSFGGKQPQYQNRGKQQPAAKGRVFALQEEEDADPSAIQDTEGDEELPAKFESMEQLGGEQVMDPWLYQ</sequence>